<dbReference type="RefSeq" id="WP_146953213.1">
    <property type="nucleotide sequence ID" value="NZ_BAABBJ010000007.1"/>
</dbReference>
<protein>
    <submittedName>
        <fullName evidence="4">DNA mismatch repair protein MutT</fullName>
    </submittedName>
</protein>
<keyword evidence="5" id="KW-1185">Reference proteome</keyword>
<dbReference type="Proteomes" id="UP000321798">
    <property type="component" value="Unassembled WGS sequence"/>
</dbReference>
<dbReference type="InterPro" id="IPR015797">
    <property type="entry name" value="NUDIX_hydrolase-like_dom_sf"/>
</dbReference>
<evidence type="ECO:0000256" key="1">
    <source>
        <dbReference type="ARBA" id="ARBA00001946"/>
    </source>
</evidence>
<proteinExistence type="predicted"/>
<dbReference type="InterPro" id="IPR020084">
    <property type="entry name" value="NUDIX_hydrolase_CS"/>
</dbReference>
<evidence type="ECO:0000313" key="5">
    <source>
        <dbReference type="Proteomes" id="UP000321798"/>
    </source>
</evidence>
<evidence type="ECO:0000313" key="4">
    <source>
        <dbReference type="EMBL" id="GEP69465.1"/>
    </source>
</evidence>
<evidence type="ECO:0000259" key="3">
    <source>
        <dbReference type="PROSITE" id="PS51462"/>
    </source>
</evidence>
<comment type="caution">
    <text evidence="4">The sequence shown here is derived from an EMBL/GenBank/DDBJ whole genome shotgun (WGS) entry which is preliminary data.</text>
</comment>
<dbReference type="CDD" id="cd04690">
    <property type="entry name" value="NUDIX_Hydrolase"/>
    <property type="match status" value="1"/>
</dbReference>
<dbReference type="GO" id="GO:0016787">
    <property type="term" value="F:hydrolase activity"/>
    <property type="evidence" value="ECO:0007669"/>
    <property type="project" value="UniProtKB-KW"/>
</dbReference>
<reference evidence="4 5" key="1">
    <citation type="submission" date="2019-07" db="EMBL/GenBank/DDBJ databases">
        <title>Whole genome shotgun sequence of Cellulomonas soli NBRC 109434.</title>
        <authorList>
            <person name="Hosoyama A."/>
            <person name="Uohara A."/>
            <person name="Ohji S."/>
            <person name="Ichikawa N."/>
        </authorList>
    </citation>
    <scope>NUCLEOTIDE SEQUENCE [LARGE SCALE GENOMIC DNA]</scope>
    <source>
        <strain evidence="4 5">NBRC 109434</strain>
    </source>
</reference>
<dbReference type="PROSITE" id="PS51462">
    <property type="entry name" value="NUDIX"/>
    <property type="match status" value="1"/>
</dbReference>
<gene>
    <name evidence="4" type="ORF">CSO01_21800</name>
</gene>
<accession>A0A512PE33</accession>
<dbReference type="OrthoDB" id="9801098at2"/>
<dbReference type="PANTHER" id="PTHR43046">
    <property type="entry name" value="GDP-MANNOSE MANNOSYL HYDROLASE"/>
    <property type="match status" value="1"/>
</dbReference>
<dbReference type="PROSITE" id="PS00893">
    <property type="entry name" value="NUDIX_BOX"/>
    <property type="match status" value="1"/>
</dbReference>
<dbReference type="PANTHER" id="PTHR43046:SF2">
    <property type="entry name" value="8-OXO-DGTP DIPHOSPHATASE-RELATED"/>
    <property type="match status" value="1"/>
</dbReference>
<dbReference type="AlphaFoldDB" id="A0A512PE33"/>
<dbReference type="SUPFAM" id="SSF55811">
    <property type="entry name" value="Nudix"/>
    <property type="match status" value="1"/>
</dbReference>
<dbReference type="EMBL" id="BKAL01000007">
    <property type="protein sequence ID" value="GEP69465.1"/>
    <property type="molecule type" value="Genomic_DNA"/>
</dbReference>
<feature type="domain" description="Nudix hydrolase" evidence="3">
    <location>
        <begin position="3"/>
        <end position="132"/>
    </location>
</feature>
<evidence type="ECO:0000256" key="2">
    <source>
        <dbReference type="ARBA" id="ARBA00022801"/>
    </source>
</evidence>
<dbReference type="InterPro" id="IPR000086">
    <property type="entry name" value="NUDIX_hydrolase_dom"/>
</dbReference>
<dbReference type="Pfam" id="PF00293">
    <property type="entry name" value="NUDIX"/>
    <property type="match status" value="1"/>
</dbReference>
<organism evidence="4 5">
    <name type="scientific">Cellulomonas soli</name>
    <dbReference type="NCBI Taxonomy" id="931535"/>
    <lineage>
        <taxon>Bacteria</taxon>
        <taxon>Bacillati</taxon>
        <taxon>Actinomycetota</taxon>
        <taxon>Actinomycetes</taxon>
        <taxon>Micrococcales</taxon>
        <taxon>Cellulomonadaceae</taxon>
        <taxon>Cellulomonas</taxon>
    </lineage>
</organism>
<sequence length="142" mass="14623">MASPTLHVAAALIVDDAGRYLLVRKRGTTAFMQAGGKIEPGEEPHDAVVREVAEELGVTVTPEQVRPLGHHDAPAANEPGHRISAHVFAVDGVVGAVPTAEIAEAVWVDLEQAARLPLAPLTATLLGLDVAQRGPAGAPLGA</sequence>
<comment type="cofactor">
    <cofactor evidence="1">
        <name>Mg(2+)</name>
        <dbReference type="ChEBI" id="CHEBI:18420"/>
    </cofactor>
</comment>
<keyword evidence="2" id="KW-0378">Hydrolase</keyword>
<dbReference type="Gene3D" id="3.90.79.10">
    <property type="entry name" value="Nucleoside Triphosphate Pyrophosphohydrolase"/>
    <property type="match status" value="1"/>
</dbReference>
<name>A0A512PE33_9CELL</name>